<dbReference type="InterPro" id="IPR056933">
    <property type="entry name" value="TPR_ESP1"/>
</dbReference>
<dbReference type="GO" id="GO:0005634">
    <property type="term" value="C:nucleus"/>
    <property type="evidence" value="ECO:0000318"/>
    <property type="project" value="GO_Central"/>
</dbReference>
<dbReference type="GO" id="GO:0072686">
    <property type="term" value="C:mitotic spindle"/>
    <property type="evidence" value="ECO:0000318"/>
    <property type="project" value="GO_Central"/>
</dbReference>
<dbReference type="InterPro" id="IPR056932">
    <property type="entry name" value="TPR_ESP1_2nd"/>
</dbReference>
<dbReference type="GO" id="GO:0051307">
    <property type="term" value="P:meiotic chromosome separation"/>
    <property type="evidence" value="ECO:0000318"/>
    <property type="project" value="GO_Central"/>
</dbReference>
<evidence type="ECO:0000256" key="1">
    <source>
        <dbReference type="SAM" id="MobiDB-lite"/>
    </source>
</evidence>
<gene>
    <name evidence="4" type="ORF">AMTR_s00001p00258830</name>
</gene>
<keyword evidence="5" id="KW-1185">Reference proteome</keyword>
<dbReference type="EMBL" id="KI397142">
    <property type="protein sequence ID" value="ERM96485.1"/>
    <property type="molecule type" value="Genomic_DNA"/>
</dbReference>
<dbReference type="Gramene" id="ERM96485">
    <property type="protein sequence ID" value="ERM96485"/>
    <property type="gene ID" value="AMTR_s00001p00258830"/>
</dbReference>
<sequence length="1441" mass="162026">MEKLHGALLHALYKCTLFIVKENTNFEGDLVDCFSKLILAEYQQSPMNDLFPKIATGLMASFGSKWTSKPSLFLDILSCTLESLICNCKLHVSCHADDILQFVNYFVGNCQNASSDIQKGAVKLLIEVANKSIQVSRHTYAVLSIYGAGLYFLDRDVLARKSGLVSETRKIRAGIPLDGEETLGYLPGSVTLELLPVFVLELVSFIQRDETWEKTFPNLEGGQTSFSCGSLGLRSDGDRSCTHLHGEISSLSFLNALESLCKPFVEFVRVEWECLPLENKGMPCYVSIDVVLYALHLFCVGFSIGSSHLLEQDMEKLHKSLPTFLLVIVAYLKLSLMTLESPQRHVDCIDHILSRGWVRPQDLKFLISSLYNIVVSLYNMKQMKKASFVLKLCHKAAWARVSLLCQKYTRKPVGTHSDFVSRELIVDSVSDACSKSAFFLNVLHQCGDSAVKETFVDCLSKWSVADTMITRLAEPFDLVRQWVKIVCKDYGHVKEDDSAPLLYFLLSNPYKWSKMTMGAILEQELLAYAEMEVRYSSFCLKMQQKIISILLGDIYVTENNYLLRSKILLLKSRVAKASGLGGLNDCLQCLSESICLLNTKLAEDPAECNASLCHQLAMTYCLHALCTQEADQNSEVIHHDVSSALNLWAQIYVLGSSILDSHHELGMQNALPLLYHTVDLLSLKDFSKLSLKFHELILQSLCTRKKIPLGECLAVFWGDRRLNHALCTAPIDDAFIAFLSKEFEVSADSFNFWVSCIKGNPYLLLGFQQKFLLVDSIVRDTATNPSKECPLGTDISYEKIIEAASNLVSNVAKDTRSIFIAGYLYYDLSERLVSSGKFLEALSYARKSLNLRKKLLQRNFLFSSKSSKTEDIGDEEINVNDKAARFSLEILGSKTRNFWPEFVSCGKFDDSISPWNVLRTYLESALQVGRIYEAIGCSDEAEHILSVGKEISCSQGFILFGVTFGSILGELYFRKQLWDQSEKELVNAKQKLDDSKLPFACTLCKLTTYSILEMRIGNLIQNYHARVRDVPLKQISGSALDIYTSAQNKLCHAELEYSFCLREKSSSGIISDKNVAVNEPGREVAKMSRAVPRNSTFDEDVTFPIDTNSRKAMRSTKRANGFKNASTDAVIACKQQGPVRTSSTTRRTRSSSRKASNQEDDGNEQMPNVYSNPNHVNLCPHIHSLRETKKSLGCICSPESKCDGGCLCDQTCWICHVAKVCAAGSMKNFVALKWSFHHRSIFSRLHLKIGKCLRLNGKIHEVHDRFHHSLSFLFLVNRLSSFQTHSSGTLFQFDYVEKQIPGDIFPIERALLLYEISCLTLRYCFSMHSRTWCCVPRIVGWLLQAFVGCRELPLLFGKVSRLLAMIHLLSTSVGLYSLPVHYGKKLSAIHWAAYFHQASLGSSLNLQHLAVLKEKIVSYNDNTLEVYSICLLNFLVPCVLL</sequence>
<evidence type="ECO:0000259" key="2">
    <source>
        <dbReference type="Pfam" id="PF25110"/>
    </source>
</evidence>
<organism evidence="4 5">
    <name type="scientific">Amborella trichopoda</name>
    <dbReference type="NCBI Taxonomy" id="13333"/>
    <lineage>
        <taxon>Eukaryota</taxon>
        <taxon>Viridiplantae</taxon>
        <taxon>Streptophyta</taxon>
        <taxon>Embryophyta</taxon>
        <taxon>Tracheophyta</taxon>
        <taxon>Spermatophyta</taxon>
        <taxon>Magnoliopsida</taxon>
        <taxon>Amborellales</taxon>
        <taxon>Amborellaceae</taxon>
        <taxon>Amborella</taxon>
    </lineage>
</organism>
<dbReference type="PANTHER" id="PTHR12792">
    <property type="entry name" value="EXTRA SPINDLE POLES 1-RELATED"/>
    <property type="match status" value="1"/>
</dbReference>
<dbReference type="eggNOG" id="KOG1849">
    <property type="taxonomic scope" value="Eukaryota"/>
</dbReference>
<dbReference type="Pfam" id="PF25110">
    <property type="entry name" value="TPR_ESP1"/>
    <property type="match status" value="1"/>
</dbReference>
<proteinExistence type="predicted"/>
<dbReference type="Proteomes" id="UP000017836">
    <property type="component" value="Unassembled WGS sequence"/>
</dbReference>
<evidence type="ECO:0000259" key="3">
    <source>
        <dbReference type="Pfam" id="PF25113"/>
    </source>
</evidence>
<dbReference type="GO" id="GO:0005737">
    <property type="term" value="C:cytoplasm"/>
    <property type="evidence" value="ECO:0000318"/>
    <property type="project" value="GO_Central"/>
</dbReference>
<dbReference type="InterPro" id="IPR005314">
    <property type="entry name" value="Peptidase_C50"/>
</dbReference>
<dbReference type="STRING" id="13333.W1NMI8"/>
<protein>
    <recommendedName>
        <fullName evidence="6">Separase</fullName>
    </recommendedName>
</protein>
<evidence type="ECO:0000313" key="5">
    <source>
        <dbReference type="Proteomes" id="UP000017836"/>
    </source>
</evidence>
<feature type="domain" description="Separase-like second TPR repeats region" evidence="3">
    <location>
        <begin position="71"/>
        <end position="164"/>
    </location>
</feature>
<reference evidence="5" key="1">
    <citation type="journal article" date="2013" name="Science">
        <title>The Amborella genome and the evolution of flowering plants.</title>
        <authorList>
            <consortium name="Amborella Genome Project"/>
        </authorList>
    </citation>
    <scope>NUCLEOTIDE SEQUENCE [LARGE SCALE GENOMIC DNA]</scope>
</reference>
<feature type="domain" description="Separase-like TPR repeats region" evidence="2">
    <location>
        <begin position="1"/>
        <end position="60"/>
    </location>
</feature>
<dbReference type="PANTHER" id="PTHR12792:SF0">
    <property type="entry name" value="SEPARIN"/>
    <property type="match status" value="1"/>
</dbReference>
<dbReference type="Pfam" id="PF25113">
    <property type="entry name" value="TPR_ESP1_2nd"/>
    <property type="match status" value="1"/>
</dbReference>
<dbReference type="GO" id="GO:0004197">
    <property type="term" value="F:cysteine-type endopeptidase activity"/>
    <property type="evidence" value="ECO:0000318"/>
    <property type="project" value="GO_Central"/>
</dbReference>
<dbReference type="HOGENOM" id="CLU_001952_0_0_1"/>
<evidence type="ECO:0000313" key="4">
    <source>
        <dbReference type="EMBL" id="ERM96485.1"/>
    </source>
</evidence>
<accession>W1NMI8</accession>
<dbReference type="GO" id="GO:0006508">
    <property type="term" value="P:proteolysis"/>
    <property type="evidence" value="ECO:0007669"/>
    <property type="project" value="InterPro"/>
</dbReference>
<evidence type="ECO:0008006" key="6">
    <source>
        <dbReference type="Google" id="ProtNLM"/>
    </source>
</evidence>
<name>W1NMI8_AMBTC</name>
<feature type="region of interest" description="Disordered" evidence="1">
    <location>
        <begin position="1135"/>
        <end position="1170"/>
    </location>
</feature>